<dbReference type="InterPro" id="IPR001279">
    <property type="entry name" value="Metallo-B-lactamas"/>
</dbReference>
<sequence length="259" mass="27497">MSDMRITHIGGPTTLIEVGGWRLLTDPTFDPPGRRYAFGWGTASRKLSGPAVGVDELPPIDAVLLTHDQHADNLDNAGRALLPSVGAVVTTVAGASRLGGGAVGLPPWSVHSLRQRGRPPLEITATPCRHGPPLSRGLTGDVIGFALRWPGQEHGALWITGDSVLHRGLRQVGTRLEVGTMLLHLGGVRFGVSGPLRYTMTGADGVELCSLLDPHTVVPVHYEGWSHFHQGRDEIEAAFAPAGPELTWLELGKPATVSV</sequence>
<dbReference type="InterPro" id="IPR050114">
    <property type="entry name" value="UPF0173_UPF0282_UlaG_hydrolase"/>
</dbReference>
<evidence type="ECO:0000259" key="2">
    <source>
        <dbReference type="Pfam" id="PF12706"/>
    </source>
</evidence>
<comment type="caution">
    <text evidence="3">The sequence shown here is derived from an EMBL/GenBank/DDBJ whole genome shotgun (WGS) entry which is preliminary data.</text>
</comment>
<name>A0A7X5VC88_9ACTN</name>
<dbReference type="SUPFAM" id="SSF56281">
    <property type="entry name" value="Metallo-hydrolase/oxidoreductase"/>
    <property type="match status" value="1"/>
</dbReference>
<dbReference type="Gene3D" id="3.60.15.10">
    <property type="entry name" value="Ribonuclease Z/Hydroxyacylglutathione hydrolase-like"/>
    <property type="match status" value="1"/>
</dbReference>
<gene>
    <name evidence="3" type="ORF">BJY22_004021</name>
</gene>
<keyword evidence="1" id="KW-0378">Hydrolase</keyword>
<evidence type="ECO:0000256" key="1">
    <source>
        <dbReference type="ARBA" id="ARBA00022801"/>
    </source>
</evidence>
<dbReference type="AlphaFoldDB" id="A0A7X5VC88"/>
<evidence type="ECO:0000313" key="3">
    <source>
        <dbReference type="EMBL" id="NIK58304.1"/>
    </source>
</evidence>
<dbReference type="GO" id="GO:0016787">
    <property type="term" value="F:hydrolase activity"/>
    <property type="evidence" value="ECO:0007669"/>
    <property type="project" value="UniProtKB-KW"/>
</dbReference>
<proteinExistence type="predicted"/>
<feature type="domain" description="Metallo-beta-lactamase" evidence="2">
    <location>
        <begin position="22"/>
        <end position="222"/>
    </location>
</feature>
<dbReference type="Proteomes" id="UP000555407">
    <property type="component" value="Unassembled WGS sequence"/>
</dbReference>
<evidence type="ECO:0000313" key="4">
    <source>
        <dbReference type="Proteomes" id="UP000555407"/>
    </source>
</evidence>
<dbReference type="PANTHER" id="PTHR43546">
    <property type="entry name" value="UPF0173 METAL-DEPENDENT HYDROLASE MJ1163-RELATED"/>
    <property type="match status" value="1"/>
</dbReference>
<organism evidence="3 4">
    <name type="scientific">Kribbella shirazensis</name>
    <dbReference type="NCBI Taxonomy" id="1105143"/>
    <lineage>
        <taxon>Bacteria</taxon>
        <taxon>Bacillati</taxon>
        <taxon>Actinomycetota</taxon>
        <taxon>Actinomycetes</taxon>
        <taxon>Propionibacteriales</taxon>
        <taxon>Kribbellaceae</taxon>
        <taxon>Kribbella</taxon>
    </lineage>
</organism>
<dbReference type="PANTHER" id="PTHR43546:SF9">
    <property type="entry name" value="L-ASCORBATE-6-PHOSPHATE LACTONASE ULAG-RELATED"/>
    <property type="match status" value="1"/>
</dbReference>
<dbReference type="Pfam" id="PF12706">
    <property type="entry name" value="Lactamase_B_2"/>
    <property type="match status" value="1"/>
</dbReference>
<protein>
    <submittedName>
        <fullName evidence="3">L-ascorbate metabolism protein UlaG (Beta-lactamase superfamily)</fullName>
    </submittedName>
</protein>
<dbReference type="InterPro" id="IPR036866">
    <property type="entry name" value="RibonucZ/Hydroxyglut_hydro"/>
</dbReference>
<dbReference type="EMBL" id="JAASRO010000001">
    <property type="protein sequence ID" value="NIK58304.1"/>
    <property type="molecule type" value="Genomic_DNA"/>
</dbReference>
<keyword evidence="4" id="KW-1185">Reference proteome</keyword>
<accession>A0A7X5VC88</accession>
<reference evidence="3 4" key="1">
    <citation type="submission" date="2020-03" db="EMBL/GenBank/DDBJ databases">
        <title>Sequencing the genomes of 1000 actinobacteria strains.</title>
        <authorList>
            <person name="Klenk H.-P."/>
        </authorList>
    </citation>
    <scope>NUCLEOTIDE SEQUENCE [LARGE SCALE GENOMIC DNA]</scope>
    <source>
        <strain evidence="3 4">DSM 45490</strain>
    </source>
</reference>